<evidence type="ECO:0000256" key="6">
    <source>
        <dbReference type="ARBA" id="ARBA00022840"/>
    </source>
</evidence>
<dbReference type="InterPro" id="IPR045864">
    <property type="entry name" value="aa-tRNA-synth_II/BPL/LPL"/>
</dbReference>
<dbReference type="InterPro" id="IPR000738">
    <property type="entry name" value="WHEP-TRS_dom"/>
</dbReference>
<evidence type="ECO:0000256" key="1">
    <source>
        <dbReference type="ARBA" id="ARBA00008226"/>
    </source>
</evidence>
<evidence type="ECO:0000256" key="8">
    <source>
        <dbReference type="ARBA" id="ARBA00023146"/>
    </source>
</evidence>
<dbReference type="InterPro" id="IPR041715">
    <property type="entry name" value="HisRS-like_core"/>
</dbReference>
<dbReference type="PANTHER" id="PTHR11476:SF7">
    <property type="entry name" value="HISTIDINE--TRNA LIGASE"/>
    <property type="match status" value="1"/>
</dbReference>
<dbReference type="EC" id="6.1.1.21" evidence="2"/>
<dbReference type="GO" id="GO:0004821">
    <property type="term" value="F:histidine-tRNA ligase activity"/>
    <property type="evidence" value="ECO:0007669"/>
    <property type="project" value="UniProtKB-EC"/>
</dbReference>
<dbReference type="InterPro" id="IPR004154">
    <property type="entry name" value="Anticodon-bd"/>
</dbReference>
<dbReference type="NCBIfam" id="TIGR00442">
    <property type="entry name" value="hisS"/>
    <property type="match status" value="1"/>
</dbReference>
<protein>
    <recommendedName>
        <fullName evidence="2">histidine--tRNA ligase</fullName>
        <ecNumber evidence="2">6.1.1.21</ecNumber>
    </recommendedName>
</protein>
<dbReference type="GO" id="GO:0006412">
    <property type="term" value="P:translation"/>
    <property type="evidence" value="ECO:0007669"/>
    <property type="project" value="UniProtKB-KW"/>
</dbReference>
<dbReference type="SUPFAM" id="SSF52954">
    <property type="entry name" value="Class II aaRS ABD-related"/>
    <property type="match status" value="1"/>
</dbReference>
<proteinExistence type="inferred from homology"/>
<evidence type="ECO:0000256" key="3">
    <source>
        <dbReference type="ARBA" id="ARBA00022490"/>
    </source>
</evidence>
<dbReference type="FunFam" id="3.40.50.800:FF:000008">
    <property type="entry name" value="histidine--tRNA ligase, cytoplasmic isoform X1"/>
    <property type="match status" value="1"/>
</dbReference>
<name>A0ABD2AM45_VESMC</name>
<dbReference type="InterPro" id="IPR009068">
    <property type="entry name" value="uS15_NS1_RNA-bd_sf"/>
</dbReference>
<keyword evidence="12" id="KW-1185">Reference proteome</keyword>
<comment type="catalytic activity">
    <reaction evidence="9">
        <text>tRNA(His) + L-histidine + ATP = L-histidyl-tRNA(His) + AMP + diphosphate + H(+)</text>
        <dbReference type="Rhea" id="RHEA:17313"/>
        <dbReference type="Rhea" id="RHEA-COMP:9665"/>
        <dbReference type="Rhea" id="RHEA-COMP:9689"/>
        <dbReference type="ChEBI" id="CHEBI:15378"/>
        <dbReference type="ChEBI" id="CHEBI:30616"/>
        <dbReference type="ChEBI" id="CHEBI:33019"/>
        <dbReference type="ChEBI" id="CHEBI:57595"/>
        <dbReference type="ChEBI" id="CHEBI:78442"/>
        <dbReference type="ChEBI" id="CHEBI:78527"/>
        <dbReference type="ChEBI" id="CHEBI:456215"/>
        <dbReference type="EC" id="6.1.1.21"/>
    </reaction>
</comment>
<gene>
    <name evidence="11" type="ORF">V1477_020517</name>
</gene>
<comment type="similarity">
    <text evidence="1">Belongs to the class-II aminoacyl-tRNA synthetase family.</text>
</comment>
<dbReference type="Gene3D" id="3.30.930.10">
    <property type="entry name" value="Bira Bifunctional Protein, Domain 2"/>
    <property type="match status" value="1"/>
</dbReference>
<evidence type="ECO:0000256" key="2">
    <source>
        <dbReference type="ARBA" id="ARBA00012815"/>
    </source>
</evidence>
<dbReference type="Gene3D" id="1.10.287.10">
    <property type="entry name" value="S15/NS1, RNA-binding"/>
    <property type="match status" value="1"/>
</dbReference>
<dbReference type="Pfam" id="PF13393">
    <property type="entry name" value="tRNA-synt_His"/>
    <property type="match status" value="1"/>
</dbReference>
<keyword evidence="8" id="KW-0030">Aminoacyl-tRNA synthetase</keyword>
<dbReference type="InterPro" id="IPR033656">
    <property type="entry name" value="HisRS_anticodon"/>
</dbReference>
<dbReference type="Gene3D" id="3.40.50.800">
    <property type="entry name" value="Anticodon-binding domain"/>
    <property type="match status" value="1"/>
</dbReference>
<dbReference type="SUPFAM" id="SSF55681">
    <property type="entry name" value="Class II aaRS and biotin synthetases"/>
    <property type="match status" value="1"/>
</dbReference>
<comment type="caution">
    <text evidence="11">The sequence shown here is derived from an EMBL/GenBank/DDBJ whole genome shotgun (WGS) entry which is preliminary data.</text>
</comment>
<sequence length="603" mass="67962">MADKGREDLLQQVKEQGDLVRKLKAAKGDKTQGSSNILPDLKTLNNEFADISYVCGWIPSSKDNQLFNLCTSNCNDNFAKWPHLNRWYINMKSFTEAERSNFPALEASFTSLAKKLENMSDISCCNNNMLDKKIADEVSKLLDLKAQLGEENAVQRKLILKTPKGTRDYNPEHMSLRLGVLEKIISVFKHHGAETIDTPVFELKDVLTGKYGEDSKLIYDLKDQGGEILALRYDLTVPFARYLAMGKISSIKRYHIAKVYRRDNPATTKGRYREFYQCDFDIAGQYDPMIPDAECIRVISDALESLDLGKFIIKLNHRSLLDAIFATCGVPQDKFRTICSSVDKLDKTPWEEVKKEMVEEKGLNEETADKIWNYVSKSGGANLITELRKDENLMMQKSAIFGLDSMELLLKYCSIYKVIDKIVFDLSLARGLDYYTGVIYEAVLSGDDIGVGSVAGGGRYDNLVGMFDSKKKTIPCVGVSLGVERIFSVLEAKMANKGAKIRTTEVEVFVASAQKNLHEERMHVLSDLWDAGIKAEQAYKKNVKLLAQLQHCEENGIPLAIILGEGELARGEVTLREVTTRKEVPIPRDQLIDEIRKRLQNST</sequence>
<keyword evidence="4" id="KW-0436">Ligase</keyword>
<dbReference type="GO" id="GO:0005524">
    <property type="term" value="F:ATP binding"/>
    <property type="evidence" value="ECO:0007669"/>
    <property type="project" value="UniProtKB-KW"/>
</dbReference>
<keyword evidence="3" id="KW-0963">Cytoplasm</keyword>
<dbReference type="SUPFAM" id="SSF47060">
    <property type="entry name" value="S15/NS1 RNA-binding domain"/>
    <property type="match status" value="1"/>
</dbReference>
<feature type="domain" description="Aminoacyl-transfer RNA synthetases class-II family profile" evidence="10">
    <location>
        <begin position="136"/>
        <end position="490"/>
    </location>
</feature>
<dbReference type="AlphaFoldDB" id="A0ABD2AM45"/>
<dbReference type="GO" id="GO:0005737">
    <property type="term" value="C:cytoplasm"/>
    <property type="evidence" value="ECO:0007669"/>
    <property type="project" value="UniProtKB-ARBA"/>
</dbReference>
<keyword evidence="7" id="KW-0648">Protein biosynthesis</keyword>
<dbReference type="InterPro" id="IPR006195">
    <property type="entry name" value="aa-tRNA-synth_II"/>
</dbReference>
<dbReference type="PROSITE" id="PS50862">
    <property type="entry name" value="AA_TRNA_LIGASE_II"/>
    <property type="match status" value="1"/>
</dbReference>
<organism evidence="11 12">
    <name type="scientific">Vespula maculifrons</name>
    <name type="common">Eastern yellow jacket</name>
    <name type="synonym">Wasp</name>
    <dbReference type="NCBI Taxonomy" id="7453"/>
    <lineage>
        <taxon>Eukaryota</taxon>
        <taxon>Metazoa</taxon>
        <taxon>Ecdysozoa</taxon>
        <taxon>Arthropoda</taxon>
        <taxon>Hexapoda</taxon>
        <taxon>Insecta</taxon>
        <taxon>Pterygota</taxon>
        <taxon>Neoptera</taxon>
        <taxon>Endopterygota</taxon>
        <taxon>Hymenoptera</taxon>
        <taxon>Apocrita</taxon>
        <taxon>Aculeata</taxon>
        <taxon>Vespoidea</taxon>
        <taxon>Vespidae</taxon>
        <taxon>Vespinae</taxon>
        <taxon>Vespula</taxon>
    </lineage>
</organism>
<dbReference type="CDD" id="cd00773">
    <property type="entry name" value="HisRS-like_core"/>
    <property type="match status" value="1"/>
</dbReference>
<evidence type="ECO:0000256" key="5">
    <source>
        <dbReference type="ARBA" id="ARBA00022741"/>
    </source>
</evidence>
<dbReference type="PANTHER" id="PTHR11476">
    <property type="entry name" value="HISTIDYL-TRNA SYNTHETASE"/>
    <property type="match status" value="1"/>
</dbReference>
<evidence type="ECO:0000256" key="7">
    <source>
        <dbReference type="ARBA" id="ARBA00022917"/>
    </source>
</evidence>
<dbReference type="CDD" id="cd00859">
    <property type="entry name" value="HisRS_anticodon"/>
    <property type="match status" value="1"/>
</dbReference>
<evidence type="ECO:0000256" key="4">
    <source>
        <dbReference type="ARBA" id="ARBA00022598"/>
    </source>
</evidence>
<dbReference type="SMART" id="SM00991">
    <property type="entry name" value="WHEP-TRS"/>
    <property type="match status" value="1"/>
</dbReference>
<keyword evidence="6" id="KW-0067">ATP-binding</keyword>
<dbReference type="Pfam" id="PF03129">
    <property type="entry name" value="HGTP_anticodon"/>
    <property type="match status" value="1"/>
</dbReference>
<evidence type="ECO:0000313" key="12">
    <source>
        <dbReference type="Proteomes" id="UP001607303"/>
    </source>
</evidence>
<dbReference type="FunFam" id="3.30.930.10:FF:000021">
    <property type="entry name" value="Probable histidine--tRNA ligase, mitochondrial"/>
    <property type="match status" value="1"/>
</dbReference>
<dbReference type="EMBL" id="JAYRBN010000116">
    <property type="protein sequence ID" value="KAL2721697.1"/>
    <property type="molecule type" value="Genomic_DNA"/>
</dbReference>
<keyword evidence="5" id="KW-0547">Nucleotide-binding</keyword>
<evidence type="ECO:0000259" key="10">
    <source>
        <dbReference type="PROSITE" id="PS50862"/>
    </source>
</evidence>
<reference evidence="11 12" key="1">
    <citation type="journal article" date="2024" name="Ann. Entomol. Soc. Am.">
        <title>Genomic analyses of the southern and eastern yellowjacket wasps (Hymenoptera: Vespidae) reveal evolutionary signatures of social life.</title>
        <authorList>
            <person name="Catto M.A."/>
            <person name="Caine P.B."/>
            <person name="Orr S.E."/>
            <person name="Hunt B.G."/>
            <person name="Goodisman M.A.D."/>
        </authorList>
    </citation>
    <scope>NUCLEOTIDE SEQUENCE [LARGE SCALE GENOMIC DNA]</scope>
    <source>
        <strain evidence="11">232</strain>
        <tissue evidence="11">Head and thorax</tissue>
    </source>
</reference>
<dbReference type="InterPro" id="IPR015807">
    <property type="entry name" value="His-tRNA-ligase"/>
</dbReference>
<dbReference type="Proteomes" id="UP001607303">
    <property type="component" value="Unassembled WGS sequence"/>
</dbReference>
<evidence type="ECO:0000313" key="11">
    <source>
        <dbReference type="EMBL" id="KAL2721697.1"/>
    </source>
</evidence>
<dbReference type="InterPro" id="IPR036621">
    <property type="entry name" value="Anticodon-bd_dom_sf"/>
</dbReference>
<accession>A0ABD2AM45</accession>
<evidence type="ECO:0000256" key="9">
    <source>
        <dbReference type="ARBA" id="ARBA00047639"/>
    </source>
</evidence>